<dbReference type="PANTHER" id="PTHR40394:SF2">
    <property type="entry name" value="QUINOL:CYTOCHROME C OXIDOREDUCTASE MEMBRANE PROTEIN"/>
    <property type="match status" value="1"/>
</dbReference>
<keyword evidence="1 4" id="KW-0349">Heme</keyword>
<evidence type="ECO:0000313" key="7">
    <source>
        <dbReference type="EMBL" id="QUV95801.1"/>
    </source>
</evidence>
<evidence type="ECO:0000256" key="5">
    <source>
        <dbReference type="SAM" id="MobiDB-lite"/>
    </source>
</evidence>
<protein>
    <submittedName>
        <fullName evidence="7">Cytochrome c</fullName>
    </submittedName>
</protein>
<feature type="compositionally biased region" description="Low complexity" evidence="5">
    <location>
        <begin position="198"/>
        <end position="213"/>
    </location>
</feature>
<evidence type="ECO:0000256" key="2">
    <source>
        <dbReference type="ARBA" id="ARBA00022723"/>
    </source>
</evidence>
<dbReference type="InterPro" id="IPR036909">
    <property type="entry name" value="Cyt_c-like_dom_sf"/>
</dbReference>
<keyword evidence="3 4" id="KW-0408">Iron</keyword>
<feature type="region of interest" description="Disordered" evidence="5">
    <location>
        <begin position="177"/>
        <end position="213"/>
    </location>
</feature>
<reference evidence="7 8" key="1">
    <citation type="submission" date="2021-03" db="EMBL/GenBank/DDBJ databases">
        <title>Genomic and phenotypic characterization of Chloracidobacterium isolates provides evidence for multiple species.</title>
        <authorList>
            <person name="Saini M.K."/>
            <person name="Costas A.M.G."/>
            <person name="Tank M."/>
            <person name="Bryant D.A."/>
        </authorList>
    </citation>
    <scope>NUCLEOTIDE SEQUENCE [LARGE SCALE GENOMIC DNA]</scope>
    <source>
        <strain evidence="7 8">N</strain>
    </source>
</reference>
<dbReference type="Gene3D" id="1.10.760.10">
    <property type="entry name" value="Cytochrome c-like domain"/>
    <property type="match status" value="1"/>
</dbReference>
<dbReference type="Pfam" id="PF13442">
    <property type="entry name" value="Cytochrome_CBB3"/>
    <property type="match status" value="1"/>
</dbReference>
<dbReference type="PANTHER" id="PTHR40394">
    <property type="entry name" value="LIPOPROTEIN-RELATED"/>
    <property type="match status" value="1"/>
</dbReference>
<sequence length="213" mass="23371">MQRLVWAGIVATLLAGGAGCKQKMSYQPRYDPLERSETFNDRASARPLVAGTVARGFLRDDPEVFLGRRENGDYVTTFPFPVTEEVLKRGQERFTIYCTMCHGFSGYGNGMIVQRGFSPPPSFHDPETREKSVGYYFAVITNGYGAMPGHAHQIPVSDRWAIVAYVRALQLSQNARLEDVPADQRPQLDARPTPPAASKPAASPSASHSGGTH</sequence>
<keyword evidence="8" id="KW-1185">Reference proteome</keyword>
<organism evidence="7 8">
    <name type="scientific">Chloracidobacterium sp. N</name>
    <dbReference type="NCBI Taxonomy" id="2821540"/>
    <lineage>
        <taxon>Bacteria</taxon>
        <taxon>Pseudomonadati</taxon>
        <taxon>Acidobacteriota</taxon>
        <taxon>Terriglobia</taxon>
        <taxon>Terriglobales</taxon>
        <taxon>Acidobacteriaceae</taxon>
        <taxon>Chloracidobacterium</taxon>
        <taxon>Chloracidobacterium aggregatum</taxon>
    </lineage>
</organism>
<evidence type="ECO:0000313" key="8">
    <source>
        <dbReference type="Proteomes" id="UP000677668"/>
    </source>
</evidence>
<dbReference type="InterPro" id="IPR009056">
    <property type="entry name" value="Cyt_c-like_dom"/>
</dbReference>
<keyword evidence="2 4" id="KW-0479">Metal-binding</keyword>
<dbReference type="EMBL" id="CP072643">
    <property type="protein sequence ID" value="QUV95801.1"/>
    <property type="molecule type" value="Genomic_DNA"/>
</dbReference>
<dbReference type="PROSITE" id="PS51007">
    <property type="entry name" value="CYTC"/>
    <property type="match status" value="1"/>
</dbReference>
<name>A0ABX8B868_9BACT</name>
<evidence type="ECO:0000259" key="6">
    <source>
        <dbReference type="PROSITE" id="PS51007"/>
    </source>
</evidence>
<accession>A0ABX8B868</accession>
<dbReference type="Proteomes" id="UP000677668">
    <property type="component" value="Chromosome 2"/>
</dbReference>
<evidence type="ECO:0000256" key="4">
    <source>
        <dbReference type="PROSITE-ProRule" id="PRU00433"/>
    </source>
</evidence>
<feature type="domain" description="Cytochrome c" evidence="6">
    <location>
        <begin position="85"/>
        <end position="170"/>
    </location>
</feature>
<dbReference type="PROSITE" id="PS51257">
    <property type="entry name" value="PROKAR_LIPOPROTEIN"/>
    <property type="match status" value="1"/>
</dbReference>
<evidence type="ECO:0000256" key="3">
    <source>
        <dbReference type="ARBA" id="ARBA00023004"/>
    </source>
</evidence>
<dbReference type="SUPFAM" id="SSF46626">
    <property type="entry name" value="Cytochrome c"/>
    <property type="match status" value="1"/>
</dbReference>
<evidence type="ECO:0000256" key="1">
    <source>
        <dbReference type="ARBA" id="ARBA00022617"/>
    </source>
</evidence>
<gene>
    <name evidence="7" type="ORF">J8C05_11595</name>
</gene>
<proteinExistence type="predicted"/>